<dbReference type="GO" id="GO:0043164">
    <property type="term" value="P:Gram-negative-bacterium-type cell wall biogenesis"/>
    <property type="evidence" value="ECO:0007669"/>
    <property type="project" value="TreeGrafter"/>
</dbReference>
<dbReference type="InterPro" id="IPR051599">
    <property type="entry name" value="Cell_Envelope_Assoc"/>
</dbReference>
<comment type="caution">
    <text evidence="2">The sequence shown here is derived from an EMBL/GenBank/DDBJ whole genome shotgun (WGS) entry which is preliminary data.</text>
</comment>
<keyword evidence="3" id="KW-1185">Reference proteome</keyword>
<dbReference type="GO" id="GO:0005886">
    <property type="term" value="C:plasma membrane"/>
    <property type="evidence" value="ECO:0007669"/>
    <property type="project" value="TreeGrafter"/>
</dbReference>
<dbReference type="PANTHER" id="PTHR30336">
    <property type="entry name" value="INNER MEMBRANE PROTEIN, PROBABLE PERMEASE"/>
    <property type="match status" value="1"/>
</dbReference>
<evidence type="ECO:0000313" key="2">
    <source>
        <dbReference type="EMBL" id="GGW83095.1"/>
    </source>
</evidence>
<gene>
    <name evidence="2" type="ORF">GCM10007391_15460</name>
</gene>
<dbReference type="Pfam" id="PF02698">
    <property type="entry name" value="DUF218"/>
    <property type="match status" value="1"/>
</dbReference>
<evidence type="ECO:0000313" key="3">
    <source>
        <dbReference type="Proteomes" id="UP000631300"/>
    </source>
</evidence>
<reference evidence="2" key="2">
    <citation type="submission" date="2020-09" db="EMBL/GenBank/DDBJ databases">
        <authorList>
            <person name="Sun Q."/>
            <person name="Kim S."/>
        </authorList>
    </citation>
    <scope>NUCLEOTIDE SEQUENCE</scope>
    <source>
        <strain evidence="2">KCTC 22164</strain>
    </source>
</reference>
<dbReference type="AlphaFoldDB" id="A0A918JIN3"/>
<dbReference type="CDD" id="cd06259">
    <property type="entry name" value="YdcF-like"/>
    <property type="match status" value="1"/>
</dbReference>
<organism evidence="2 3">
    <name type="scientific">Alteromonas halophila</name>
    <dbReference type="NCBI Taxonomy" id="516698"/>
    <lineage>
        <taxon>Bacteria</taxon>
        <taxon>Pseudomonadati</taxon>
        <taxon>Pseudomonadota</taxon>
        <taxon>Gammaproteobacteria</taxon>
        <taxon>Alteromonadales</taxon>
        <taxon>Alteromonadaceae</taxon>
        <taxon>Alteromonas/Salinimonas group</taxon>
        <taxon>Alteromonas</taxon>
    </lineage>
</organism>
<feature type="domain" description="DUF218" evidence="1">
    <location>
        <begin position="22"/>
        <end position="121"/>
    </location>
</feature>
<proteinExistence type="predicted"/>
<evidence type="ECO:0000259" key="1">
    <source>
        <dbReference type="Pfam" id="PF02698"/>
    </source>
</evidence>
<accession>A0A918JIN3</accession>
<dbReference type="PANTHER" id="PTHR30336:SF4">
    <property type="entry name" value="ENVELOPE BIOGENESIS FACTOR ELYC"/>
    <property type="match status" value="1"/>
</dbReference>
<dbReference type="GO" id="GO:0000270">
    <property type="term" value="P:peptidoglycan metabolic process"/>
    <property type="evidence" value="ECO:0007669"/>
    <property type="project" value="TreeGrafter"/>
</dbReference>
<dbReference type="Proteomes" id="UP000631300">
    <property type="component" value="Unassembled WGS sequence"/>
</dbReference>
<dbReference type="InterPro" id="IPR003848">
    <property type="entry name" value="DUF218"/>
</dbReference>
<protein>
    <recommendedName>
        <fullName evidence="1">DUF218 domain-containing protein</fullName>
    </recommendedName>
</protein>
<dbReference type="RefSeq" id="WP_189405068.1">
    <property type="nucleotide sequence ID" value="NZ_BMXP01000003.1"/>
</dbReference>
<dbReference type="EMBL" id="BMXP01000003">
    <property type="protein sequence ID" value="GGW83095.1"/>
    <property type="molecule type" value="Genomic_DNA"/>
</dbReference>
<name>A0A918JIN3_9ALTE</name>
<reference evidence="2" key="1">
    <citation type="journal article" date="2014" name="Int. J. Syst. Evol. Microbiol.">
        <title>Complete genome sequence of Corynebacterium casei LMG S-19264T (=DSM 44701T), isolated from a smear-ripened cheese.</title>
        <authorList>
            <consortium name="US DOE Joint Genome Institute (JGI-PGF)"/>
            <person name="Walter F."/>
            <person name="Albersmeier A."/>
            <person name="Kalinowski J."/>
            <person name="Ruckert C."/>
        </authorList>
    </citation>
    <scope>NUCLEOTIDE SEQUENCE</scope>
    <source>
        <strain evidence="2">KCTC 22164</strain>
    </source>
</reference>
<sequence>MNHNERIAIFGSRVLEDGTPSGSLLRRTLGGLEAAKTMMSPGFFVTGGTSDERIPTEAAVMKDVLLENGIDASDILCDHDSKDTLASVLALHAQVSTSEHIFVCSDNYHVLRIVFLLFILGRKATPLWIVSGHTKTGVINWAYMWAREVVASVYDGVVLAWRRLTKGIST</sequence>